<sequence>MLITSFTQKLRPLRPEPYQVLVSKVHRQVLIEYMRPLLQVCLVCTSAKLCARVAARLGNKAHQLHELFSRLVRLCPLPGTLGRSSGGGDGTSPTSGECWHPAVAPGEWQRRRRRSWGWYRTWSRARPSRGCRANAPSSPSWPWPARCDACPSAYRTWRISHTCTCVACTLSAPARHSSERPRPQVGAVRHPRSWVLTSHITPVMLGAPRAGVGGCAAPAQNAPRHCV</sequence>
<dbReference type="Ensembl" id="ENSANIT00000012752.1">
    <property type="protein sequence ID" value="ENSANIP00000012326.1"/>
    <property type="gene ID" value="ENSANIG00000008338.1"/>
</dbReference>
<dbReference type="Proteomes" id="UP000694541">
    <property type="component" value="Unplaced"/>
</dbReference>
<organism evidence="1 2">
    <name type="scientific">Accipiter nisus</name>
    <name type="common">Eurasian sparrowhawk</name>
    <dbReference type="NCBI Taxonomy" id="211598"/>
    <lineage>
        <taxon>Eukaryota</taxon>
        <taxon>Metazoa</taxon>
        <taxon>Chordata</taxon>
        <taxon>Craniata</taxon>
        <taxon>Vertebrata</taxon>
        <taxon>Euteleostomi</taxon>
        <taxon>Archelosauria</taxon>
        <taxon>Archosauria</taxon>
        <taxon>Dinosauria</taxon>
        <taxon>Saurischia</taxon>
        <taxon>Theropoda</taxon>
        <taxon>Coelurosauria</taxon>
        <taxon>Aves</taxon>
        <taxon>Neognathae</taxon>
        <taxon>Neoaves</taxon>
        <taxon>Telluraves</taxon>
        <taxon>Accipitrimorphae</taxon>
        <taxon>Accipitriformes</taxon>
        <taxon>Accipitridae</taxon>
        <taxon>Accipitrinae</taxon>
        <taxon>Accipiter</taxon>
    </lineage>
</organism>
<evidence type="ECO:0000313" key="2">
    <source>
        <dbReference type="Proteomes" id="UP000694541"/>
    </source>
</evidence>
<name>A0A8B9RUV0_9AVES</name>
<dbReference type="AlphaFoldDB" id="A0A8B9RUV0"/>
<reference evidence="1" key="2">
    <citation type="submission" date="2025-09" db="UniProtKB">
        <authorList>
            <consortium name="Ensembl"/>
        </authorList>
    </citation>
    <scope>IDENTIFICATION</scope>
</reference>
<protein>
    <submittedName>
        <fullName evidence="1">Uncharacterized protein</fullName>
    </submittedName>
</protein>
<reference evidence="1" key="1">
    <citation type="submission" date="2025-08" db="UniProtKB">
        <authorList>
            <consortium name="Ensembl"/>
        </authorList>
    </citation>
    <scope>IDENTIFICATION</scope>
</reference>
<proteinExistence type="predicted"/>
<accession>A0A8B9RUV0</accession>
<evidence type="ECO:0000313" key="1">
    <source>
        <dbReference type="Ensembl" id="ENSANIP00000012326.1"/>
    </source>
</evidence>
<keyword evidence="2" id="KW-1185">Reference proteome</keyword>